<evidence type="ECO:0000256" key="2">
    <source>
        <dbReference type="ARBA" id="ARBA00043806"/>
    </source>
</evidence>
<dbReference type="NCBIfam" id="TIGR00526">
    <property type="entry name" value="folB_dom"/>
    <property type="match status" value="1"/>
</dbReference>
<dbReference type="InterPro" id="IPR006156">
    <property type="entry name" value="Dihydroneopterin_aldolase"/>
</dbReference>
<dbReference type="AlphaFoldDB" id="A0A3B1D8K4"/>
<dbReference type="NCBIfam" id="TIGR00525">
    <property type="entry name" value="folB"/>
    <property type="match status" value="1"/>
</dbReference>
<evidence type="ECO:0000256" key="1">
    <source>
        <dbReference type="ARBA" id="ARBA00023235"/>
    </source>
</evidence>
<name>A0A3B1D8K4_9ZZZZ</name>
<dbReference type="EMBL" id="UOGJ01000031">
    <property type="protein sequence ID" value="VAX35151.1"/>
    <property type="molecule type" value="Genomic_DNA"/>
</dbReference>
<reference evidence="7" key="1">
    <citation type="submission" date="2018-06" db="EMBL/GenBank/DDBJ databases">
        <authorList>
            <person name="Zhirakovskaya E."/>
        </authorList>
    </citation>
    <scope>NUCLEOTIDE SEQUENCE</scope>
</reference>
<evidence type="ECO:0000313" key="7">
    <source>
        <dbReference type="EMBL" id="VAX35151.1"/>
    </source>
</evidence>
<dbReference type="EC" id="5.1.99.7" evidence="3"/>
<dbReference type="CDD" id="cd00534">
    <property type="entry name" value="DHNA_DHNTPE"/>
    <property type="match status" value="1"/>
</dbReference>
<dbReference type="GO" id="GO:0005829">
    <property type="term" value="C:cytosol"/>
    <property type="evidence" value="ECO:0007669"/>
    <property type="project" value="TreeGrafter"/>
</dbReference>
<dbReference type="PANTHER" id="PTHR42844:SF10">
    <property type="entry name" value="DIHYDRONEOPTERIN TRIPHOSPHATE 2'-EPIMERASE"/>
    <property type="match status" value="1"/>
</dbReference>
<dbReference type="Gene3D" id="3.30.1130.10">
    <property type="match status" value="1"/>
</dbReference>
<evidence type="ECO:0000256" key="3">
    <source>
        <dbReference type="ARBA" id="ARBA00044039"/>
    </source>
</evidence>
<dbReference type="InterPro" id="IPR043133">
    <property type="entry name" value="GTP-CH-I_C/QueF"/>
</dbReference>
<evidence type="ECO:0000259" key="6">
    <source>
        <dbReference type="SMART" id="SM00905"/>
    </source>
</evidence>
<dbReference type="GO" id="GO:0006760">
    <property type="term" value="P:folic acid-containing compound metabolic process"/>
    <property type="evidence" value="ECO:0007669"/>
    <property type="project" value="InterPro"/>
</dbReference>
<dbReference type="PANTHER" id="PTHR42844">
    <property type="entry name" value="DIHYDRONEOPTERIN ALDOLASE 1-RELATED"/>
    <property type="match status" value="1"/>
</dbReference>
<comment type="catalytic activity">
    <reaction evidence="2">
        <text>7,8-dihydroneopterin 3'-triphosphate = 7,8-dihydromonapterin 3'-triphosphate</text>
        <dbReference type="Rhea" id="RHEA:28346"/>
        <dbReference type="ChEBI" id="CHEBI:58462"/>
        <dbReference type="ChEBI" id="CHEBI:61186"/>
        <dbReference type="EC" id="5.1.99.7"/>
    </reaction>
</comment>
<accession>A0A3B1D8K4</accession>
<dbReference type="GO" id="GO:0004150">
    <property type="term" value="F:dihydroneopterin aldolase activity"/>
    <property type="evidence" value="ECO:0007669"/>
    <property type="project" value="InterPro"/>
</dbReference>
<dbReference type="Pfam" id="PF02152">
    <property type="entry name" value="FolB"/>
    <property type="match status" value="1"/>
</dbReference>
<feature type="domain" description="Dihydroneopterin aldolase/epimerase" evidence="6">
    <location>
        <begin position="4"/>
        <end position="114"/>
    </location>
</feature>
<evidence type="ECO:0000256" key="5">
    <source>
        <dbReference type="ARBA" id="ARBA00044306"/>
    </source>
</evidence>
<dbReference type="SUPFAM" id="SSF55620">
    <property type="entry name" value="Tetrahydrobiopterin biosynthesis enzymes-like"/>
    <property type="match status" value="1"/>
</dbReference>
<dbReference type="SMART" id="SM00905">
    <property type="entry name" value="FolB"/>
    <property type="match status" value="1"/>
</dbReference>
<sequence>MAKIYITDLRLRTIIGVNDWERDAKQDIVINVTIDFDMSKAAQSDDLQDTVDYNDITKKIIKEVEASKFFLLEKLAGVILNIVLEYPLVEESTVRIDKPNALPFADSVSVELSKKKEA</sequence>
<evidence type="ECO:0000256" key="4">
    <source>
        <dbReference type="ARBA" id="ARBA00044197"/>
    </source>
</evidence>
<protein>
    <recommendedName>
        <fullName evidence="4">Dihydroneopterin triphosphate 2'-epimerase</fullName>
        <ecNumber evidence="3">5.1.99.7</ecNumber>
    </recommendedName>
    <alternativeName>
        <fullName evidence="5">D-erythro-7,8-dihydroneopterin triphosphate epimerase</fullName>
    </alternativeName>
</protein>
<dbReference type="GO" id="GO:0008719">
    <property type="term" value="F:dihydroneopterin triphosphate 2'-epimerase activity"/>
    <property type="evidence" value="ECO:0007669"/>
    <property type="project" value="UniProtKB-EC"/>
</dbReference>
<keyword evidence="7" id="KW-0456">Lyase</keyword>
<keyword evidence="1" id="KW-0413">Isomerase</keyword>
<dbReference type="InterPro" id="IPR006157">
    <property type="entry name" value="FolB_dom"/>
</dbReference>
<gene>
    <name evidence="7" type="ORF">MNBD_UNCLBAC01-1811</name>
</gene>
<organism evidence="7">
    <name type="scientific">hydrothermal vent metagenome</name>
    <dbReference type="NCBI Taxonomy" id="652676"/>
    <lineage>
        <taxon>unclassified sequences</taxon>
        <taxon>metagenomes</taxon>
        <taxon>ecological metagenomes</taxon>
    </lineage>
</organism>
<proteinExistence type="predicted"/>